<organism evidence="2 3">
    <name type="scientific">Streptomyces glaucus</name>
    <dbReference type="NCBI Taxonomy" id="284029"/>
    <lineage>
        <taxon>Bacteria</taxon>
        <taxon>Bacillati</taxon>
        <taxon>Actinomycetota</taxon>
        <taxon>Actinomycetes</taxon>
        <taxon>Kitasatosporales</taxon>
        <taxon>Streptomycetaceae</taxon>
        <taxon>Streptomyces</taxon>
    </lineage>
</organism>
<dbReference type="RefSeq" id="WP_425577984.1">
    <property type="nucleotide sequence ID" value="NZ_BAAATK010000015.1"/>
</dbReference>
<gene>
    <name evidence="2" type="ORF">GCM10010421_27900</name>
</gene>
<evidence type="ECO:0000256" key="1">
    <source>
        <dbReference type="SAM" id="MobiDB-lite"/>
    </source>
</evidence>
<name>A0ABN3JPR1_9ACTN</name>
<protein>
    <submittedName>
        <fullName evidence="2">Uncharacterized protein</fullName>
    </submittedName>
</protein>
<proteinExistence type="predicted"/>
<dbReference type="EMBL" id="BAAATK010000015">
    <property type="protein sequence ID" value="GAA2436623.1"/>
    <property type="molecule type" value="Genomic_DNA"/>
</dbReference>
<keyword evidence="3" id="KW-1185">Reference proteome</keyword>
<dbReference type="Proteomes" id="UP001500460">
    <property type="component" value="Unassembled WGS sequence"/>
</dbReference>
<reference evidence="2 3" key="1">
    <citation type="journal article" date="2019" name="Int. J. Syst. Evol. Microbiol.">
        <title>The Global Catalogue of Microorganisms (GCM) 10K type strain sequencing project: providing services to taxonomists for standard genome sequencing and annotation.</title>
        <authorList>
            <consortium name="The Broad Institute Genomics Platform"/>
            <consortium name="The Broad Institute Genome Sequencing Center for Infectious Disease"/>
            <person name="Wu L."/>
            <person name="Ma J."/>
        </authorList>
    </citation>
    <scope>NUCLEOTIDE SEQUENCE [LARGE SCALE GENOMIC DNA]</scope>
    <source>
        <strain evidence="2 3">JCM 6922</strain>
    </source>
</reference>
<evidence type="ECO:0000313" key="2">
    <source>
        <dbReference type="EMBL" id="GAA2436623.1"/>
    </source>
</evidence>
<sequence>MTDQHLDVFQHTSSGRSDGGVEHVGEPLRGDFIVVANDLLQHPELSLAAIGLAVHIQSLPAGTPIEVEALAARFPEGEDLIADALRELEAHGYLASA</sequence>
<feature type="region of interest" description="Disordered" evidence="1">
    <location>
        <begin position="1"/>
        <end position="22"/>
    </location>
</feature>
<evidence type="ECO:0000313" key="3">
    <source>
        <dbReference type="Proteomes" id="UP001500460"/>
    </source>
</evidence>
<comment type="caution">
    <text evidence="2">The sequence shown here is derived from an EMBL/GenBank/DDBJ whole genome shotgun (WGS) entry which is preliminary data.</text>
</comment>
<accession>A0ABN3JPR1</accession>